<dbReference type="EMBL" id="BTSX01000005">
    <property type="protein sequence ID" value="GMT02492.1"/>
    <property type="molecule type" value="Genomic_DNA"/>
</dbReference>
<gene>
    <name evidence="1" type="ORF">PENTCL1PPCAC_24666</name>
</gene>
<evidence type="ECO:0000313" key="1">
    <source>
        <dbReference type="EMBL" id="GMT02492.1"/>
    </source>
</evidence>
<dbReference type="CDD" id="cd18809">
    <property type="entry name" value="SF1_C_RecD"/>
    <property type="match status" value="1"/>
</dbReference>
<dbReference type="AlphaFoldDB" id="A0AAV5U7H5"/>
<organism evidence="1 2">
    <name type="scientific">Pristionchus entomophagus</name>
    <dbReference type="NCBI Taxonomy" id="358040"/>
    <lineage>
        <taxon>Eukaryota</taxon>
        <taxon>Metazoa</taxon>
        <taxon>Ecdysozoa</taxon>
        <taxon>Nematoda</taxon>
        <taxon>Chromadorea</taxon>
        <taxon>Rhabditida</taxon>
        <taxon>Rhabditina</taxon>
        <taxon>Diplogasteromorpha</taxon>
        <taxon>Diplogasteroidea</taxon>
        <taxon>Neodiplogasteridae</taxon>
        <taxon>Pristionchus</taxon>
    </lineage>
</organism>
<reference evidence="1" key="1">
    <citation type="submission" date="2023-10" db="EMBL/GenBank/DDBJ databases">
        <title>Genome assembly of Pristionchus species.</title>
        <authorList>
            <person name="Yoshida K."/>
            <person name="Sommer R.J."/>
        </authorList>
    </citation>
    <scope>NUCLEOTIDE SEQUENCE</scope>
    <source>
        <strain evidence="1">RS0144</strain>
    </source>
</reference>
<dbReference type="SUPFAM" id="SSF52540">
    <property type="entry name" value="P-loop containing nucleoside triphosphate hydrolases"/>
    <property type="match status" value="1"/>
</dbReference>
<evidence type="ECO:0000313" key="2">
    <source>
        <dbReference type="Proteomes" id="UP001432027"/>
    </source>
</evidence>
<dbReference type="Gene3D" id="3.40.50.300">
    <property type="entry name" value="P-loop containing nucleotide triphosphate hydrolases"/>
    <property type="match status" value="1"/>
</dbReference>
<proteinExistence type="predicted"/>
<name>A0AAV5U7H5_9BILA</name>
<sequence length="400" mass="44958">MLLKYKDIRKKLFNGAIGSLISITKDSVGFITSLEIQFGNKKTTSIDRMDQNQFPVVMAYACTAHKCQGLTQKNVVISMKEFFGAGMGFVALSRVTTLEGLHLMNYYPSKIVCDIGSIRKCNELRASIRLDRYPEPGIPHELRSKEARIDEFDGDDDDNELDERDEAVQAAIKEEENLVDEQMPEVEEKRMQIDVFKNRMKLPAAILEALIASNDEKDDDVFSQFDSNVSMNIYFSQSTHSRTVATPLIQELKALPPGKYPVVDLLVEASQRGSHSKDVPQRLRRLLGSDNGQQDPAEFLKDIIKSLDIPRANGEYIRDDFRMAIKYEGVCEKGCMKTFDASFEVYALSVASIGDGIVRTIEDHVKVALEAKFANCAAYHKSGCRKVKKKVTSMTVIKKS</sequence>
<dbReference type="InterPro" id="IPR027417">
    <property type="entry name" value="P-loop_NTPase"/>
</dbReference>
<keyword evidence="2" id="KW-1185">Reference proteome</keyword>
<dbReference type="InterPro" id="IPR051055">
    <property type="entry name" value="PIF1_helicase"/>
</dbReference>
<comment type="caution">
    <text evidence="1">The sequence shown here is derived from an EMBL/GenBank/DDBJ whole genome shotgun (WGS) entry which is preliminary data.</text>
</comment>
<accession>A0AAV5U7H5</accession>
<protein>
    <submittedName>
        <fullName evidence="1">Uncharacterized protein</fullName>
    </submittedName>
</protein>
<dbReference type="Gene3D" id="2.30.30.940">
    <property type="match status" value="1"/>
</dbReference>
<dbReference type="Proteomes" id="UP001432027">
    <property type="component" value="Unassembled WGS sequence"/>
</dbReference>
<dbReference type="PANTHER" id="PTHR47642">
    <property type="entry name" value="ATP-DEPENDENT DNA HELICASE"/>
    <property type="match status" value="1"/>
</dbReference>
<dbReference type="PANTHER" id="PTHR47642:SF5">
    <property type="entry name" value="ATP-DEPENDENT DNA HELICASE"/>
    <property type="match status" value="1"/>
</dbReference>